<dbReference type="OrthoDB" id="4089664at2759"/>
<dbReference type="GO" id="GO:0000422">
    <property type="term" value="P:autophagy of mitochondrion"/>
    <property type="evidence" value="ECO:0007669"/>
    <property type="project" value="TreeGrafter"/>
</dbReference>
<dbReference type="GO" id="GO:0005829">
    <property type="term" value="C:cytosol"/>
    <property type="evidence" value="ECO:0007669"/>
    <property type="project" value="TreeGrafter"/>
</dbReference>
<dbReference type="InterPro" id="IPR007135">
    <property type="entry name" value="Atg3/Atg10"/>
</dbReference>
<dbReference type="GO" id="GO:0061651">
    <property type="term" value="F:Atg12 conjugating enzyme activity"/>
    <property type="evidence" value="ECO:0007669"/>
    <property type="project" value="TreeGrafter"/>
</dbReference>
<proteinExistence type="inferred from homology"/>
<dbReference type="EMBL" id="BQFW01000012">
    <property type="protein sequence ID" value="GJJ76714.1"/>
    <property type="molecule type" value="Genomic_DNA"/>
</dbReference>
<dbReference type="PANTHER" id="PTHR14957">
    <property type="entry name" value="UBIQUITIN-LIKE-CONJUGATING ENZYME ATG10"/>
    <property type="match status" value="1"/>
</dbReference>
<sequence length="198" mass="22254">MGRPAQSYLSMTQITADQTKFHRPPQQLDHGTQALLDDLSGEYGHILSEEDEQVSEITDPAVAEEKPTDAYLSVSYHIIFSPSYQVPVLYFNAFRPDGRAISLEEIYESLVPEAWRSSVRNAGLSGGISQQDHPILNVPYFYMHPCETVSLMETILKNQEQDRSRSFLDSYVSTWLSFTGQAVGLSLPHASQIVLENQ</sequence>
<dbReference type="Pfam" id="PF03987">
    <property type="entry name" value="Autophagy_act_C"/>
    <property type="match status" value="1"/>
</dbReference>
<organism evidence="7 8">
    <name type="scientific">Entomortierella parvispora</name>
    <dbReference type="NCBI Taxonomy" id="205924"/>
    <lineage>
        <taxon>Eukaryota</taxon>
        <taxon>Fungi</taxon>
        <taxon>Fungi incertae sedis</taxon>
        <taxon>Mucoromycota</taxon>
        <taxon>Mortierellomycotina</taxon>
        <taxon>Mortierellomycetes</taxon>
        <taxon>Mortierellales</taxon>
        <taxon>Mortierellaceae</taxon>
        <taxon>Entomortierella</taxon>
    </lineage>
</organism>
<keyword evidence="4" id="KW-0833">Ubl conjugation pathway</keyword>
<evidence type="ECO:0000256" key="2">
    <source>
        <dbReference type="ARBA" id="ARBA00021099"/>
    </source>
</evidence>
<evidence type="ECO:0000256" key="4">
    <source>
        <dbReference type="ARBA" id="ARBA00022786"/>
    </source>
</evidence>
<reference evidence="7" key="2">
    <citation type="journal article" date="2022" name="Microbiol. Resour. Announc.">
        <title>Whole-Genome Sequence of Entomortierella parvispora E1425, a Mucoromycotan Fungus Associated with Burkholderiaceae-Related Endosymbiotic Bacteria.</title>
        <authorList>
            <person name="Herlambang A."/>
            <person name="Guo Y."/>
            <person name="Takashima Y."/>
            <person name="Narisawa K."/>
            <person name="Ohta H."/>
            <person name="Nishizawa T."/>
        </authorList>
    </citation>
    <scope>NUCLEOTIDE SEQUENCE</scope>
    <source>
        <strain evidence="7">E1425</strain>
    </source>
</reference>
<keyword evidence="5" id="KW-0072">Autophagy</keyword>
<name>A0A9P3HHA3_9FUNG</name>
<dbReference type="Proteomes" id="UP000827284">
    <property type="component" value="Unassembled WGS sequence"/>
</dbReference>
<keyword evidence="3" id="KW-0808">Transferase</keyword>
<dbReference type="PANTHER" id="PTHR14957:SF1">
    <property type="entry name" value="UBIQUITIN-LIKE-CONJUGATING ENZYME ATG10"/>
    <property type="match status" value="1"/>
</dbReference>
<gene>
    <name evidence="7" type="ORF">EMPS_09073</name>
</gene>
<evidence type="ECO:0000313" key="7">
    <source>
        <dbReference type="EMBL" id="GJJ76714.1"/>
    </source>
</evidence>
<keyword evidence="8" id="KW-1185">Reference proteome</keyword>
<evidence type="ECO:0000256" key="3">
    <source>
        <dbReference type="ARBA" id="ARBA00022679"/>
    </source>
</evidence>
<dbReference type="AlphaFoldDB" id="A0A9P3HHA3"/>
<dbReference type="Gene3D" id="3.30.1460.50">
    <property type="match status" value="1"/>
</dbReference>
<dbReference type="GO" id="GO:0032446">
    <property type="term" value="P:protein modification by small protein conjugation"/>
    <property type="evidence" value="ECO:0007669"/>
    <property type="project" value="TreeGrafter"/>
</dbReference>
<reference evidence="7" key="1">
    <citation type="submission" date="2021-11" db="EMBL/GenBank/DDBJ databases">
        <authorList>
            <person name="Herlambang A."/>
            <person name="Guo Y."/>
            <person name="Takashima Y."/>
            <person name="Nishizawa T."/>
        </authorList>
    </citation>
    <scope>NUCLEOTIDE SEQUENCE</scope>
    <source>
        <strain evidence="7">E1425</strain>
    </source>
</reference>
<protein>
    <recommendedName>
        <fullName evidence="2">Ubiquitin-like-conjugating enzyme ATG10</fullName>
    </recommendedName>
    <alternativeName>
        <fullName evidence="6">Autophagy-related protein 10</fullName>
    </alternativeName>
</protein>
<comment type="caution">
    <text evidence="7">The sequence shown here is derived from an EMBL/GenBank/DDBJ whole genome shotgun (WGS) entry which is preliminary data.</text>
</comment>
<evidence type="ECO:0000256" key="1">
    <source>
        <dbReference type="ARBA" id="ARBA00005696"/>
    </source>
</evidence>
<dbReference type="GO" id="GO:0000045">
    <property type="term" value="P:autophagosome assembly"/>
    <property type="evidence" value="ECO:0007669"/>
    <property type="project" value="TreeGrafter"/>
</dbReference>
<evidence type="ECO:0000256" key="5">
    <source>
        <dbReference type="ARBA" id="ARBA00023006"/>
    </source>
</evidence>
<comment type="similarity">
    <text evidence="1">Belongs to the ATG10 family.</text>
</comment>
<accession>A0A9P3HHA3</accession>
<evidence type="ECO:0000313" key="8">
    <source>
        <dbReference type="Proteomes" id="UP000827284"/>
    </source>
</evidence>
<evidence type="ECO:0000256" key="6">
    <source>
        <dbReference type="ARBA" id="ARBA00029833"/>
    </source>
</evidence>